<dbReference type="AlphaFoldDB" id="A0A9X3UJ82"/>
<dbReference type="RefSeq" id="WP_267989379.1">
    <property type="nucleotide sequence ID" value="NZ_JAPJZI010000001.1"/>
</dbReference>
<keyword evidence="5 7" id="KW-1133">Transmembrane helix</keyword>
<comment type="function">
    <text evidence="7">Part of the tripartite ATP-independent periplasmic (TRAP) transport system.</text>
</comment>
<evidence type="ECO:0000313" key="9">
    <source>
        <dbReference type="EMBL" id="MDA5397934.1"/>
    </source>
</evidence>
<proteinExistence type="inferred from homology"/>
<evidence type="ECO:0000313" key="10">
    <source>
        <dbReference type="Proteomes" id="UP001151234"/>
    </source>
</evidence>
<keyword evidence="6 7" id="KW-0472">Membrane</keyword>
<organism evidence="9 10">
    <name type="scientific">Hoeflea prorocentri</name>
    <dbReference type="NCBI Taxonomy" id="1922333"/>
    <lineage>
        <taxon>Bacteria</taxon>
        <taxon>Pseudomonadati</taxon>
        <taxon>Pseudomonadota</taxon>
        <taxon>Alphaproteobacteria</taxon>
        <taxon>Hyphomicrobiales</taxon>
        <taxon>Rhizobiaceae</taxon>
        <taxon>Hoeflea</taxon>
    </lineage>
</organism>
<name>A0A9X3UJ82_9HYPH</name>
<dbReference type="GO" id="GO:0022857">
    <property type="term" value="F:transmembrane transporter activity"/>
    <property type="evidence" value="ECO:0007669"/>
    <property type="project" value="UniProtKB-UniRule"/>
</dbReference>
<reference evidence="9" key="1">
    <citation type="submission" date="2022-11" db="EMBL/GenBank/DDBJ databases">
        <title>Draft genome sequence of Hoeflea poritis E7-10 and Hoeflea prorocentri PM5-8, separated from scleractinian coral Porites lutea and marine dinoflagellate.</title>
        <authorList>
            <person name="Zhang G."/>
            <person name="Wei Q."/>
            <person name="Cai L."/>
        </authorList>
    </citation>
    <scope>NUCLEOTIDE SEQUENCE</scope>
    <source>
        <strain evidence="9">PM5-8</strain>
    </source>
</reference>
<comment type="caution">
    <text evidence="7">Lacks conserved residue(s) required for the propagation of feature annotation.</text>
</comment>
<dbReference type="Proteomes" id="UP001151234">
    <property type="component" value="Unassembled WGS sequence"/>
</dbReference>
<feature type="domain" description="Tripartite ATP-independent periplasmic transporters DctQ component" evidence="8">
    <location>
        <begin position="184"/>
        <end position="312"/>
    </location>
</feature>
<evidence type="ECO:0000259" key="8">
    <source>
        <dbReference type="Pfam" id="PF04290"/>
    </source>
</evidence>
<comment type="caution">
    <text evidence="9">The sequence shown here is derived from an EMBL/GenBank/DDBJ whole genome shotgun (WGS) entry which is preliminary data.</text>
</comment>
<feature type="transmembrane region" description="Helical" evidence="7">
    <location>
        <begin position="288"/>
        <end position="310"/>
    </location>
</feature>
<protein>
    <recommendedName>
        <fullName evidence="7">TRAP transporter small permease protein</fullName>
    </recommendedName>
</protein>
<evidence type="ECO:0000256" key="3">
    <source>
        <dbReference type="ARBA" id="ARBA00022475"/>
    </source>
</evidence>
<evidence type="ECO:0000256" key="4">
    <source>
        <dbReference type="ARBA" id="ARBA00022692"/>
    </source>
</evidence>
<dbReference type="InterPro" id="IPR055348">
    <property type="entry name" value="DctQ"/>
</dbReference>
<feature type="transmembrane region" description="Helical" evidence="7">
    <location>
        <begin position="143"/>
        <end position="164"/>
    </location>
</feature>
<evidence type="ECO:0000256" key="2">
    <source>
        <dbReference type="ARBA" id="ARBA00022448"/>
    </source>
</evidence>
<keyword evidence="7" id="KW-0997">Cell inner membrane</keyword>
<evidence type="ECO:0000256" key="7">
    <source>
        <dbReference type="RuleBase" id="RU369079"/>
    </source>
</evidence>
<keyword evidence="3" id="KW-1003">Cell membrane</keyword>
<feature type="transmembrane region" description="Helical" evidence="7">
    <location>
        <begin position="171"/>
        <end position="190"/>
    </location>
</feature>
<accession>A0A9X3UJ82</accession>
<feature type="transmembrane region" description="Helical" evidence="7">
    <location>
        <begin position="238"/>
        <end position="261"/>
    </location>
</feature>
<feature type="transmembrane region" description="Helical" evidence="7">
    <location>
        <begin position="60"/>
        <end position="78"/>
    </location>
</feature>
<feature type="transmembrane region" description="Helical" evidence="7">
    <location>
        <begin position="196"/>
        <end position="217"/>
    </location>
</feature>
<keyword evidence="2 7" id="KW-0813">Transport</keyword>
<dbReference type="Pfam" id="PF04290">
    <property type="entry name" value="DctQ"/>
    <property type="match status" value="1"/>
</dbReference>
<keyword evidence="4 7" id="KW-0812">Transmembrane</keyword>
<dbReference type="EMBL" id="JAPJZI010000001">
    <property type="protein sequence ID" value="MDA5397934.1"/>
    <property type="molecule type" value="Genomic_DNA"/>
</dbReference>
<feature type="transmembrane region" description="Helical" evidence="7">
    <location>
        <begin position="99"/>
        <end position="123"/>
    </location>
</feature>
<comment type="similarity">
    <text evidence="7">Belongs to the TRAP transporter small permease family.</text>
</comment>
<comment type="subcellular location">
    <subcellularLocation>
        <location evidence="7">Cell inner membrane</location>
        <topology evidence="7">Multi-pass membrane protein</topology>
    </subcellularLocation>
    <subcellularLocation>
        <location evidence="1">Cell membrane</location>
        <topology evidence="1">Multi-pass membrane protein</topology>
    </subcellularLocation>
</comment>
<feature type="transmembrane region" description="Helical" evidence="7">
    <location>
        <begin position="21"/>
        <end position="40"/>
    </location>
</feature>
<dbReference type="GO" id="GO:0005886">
    <property type="term" value="C:plasma membrane"/>
    <property type="evidence" value="ECO:0007669"/>
    <property type="project" value="UniProtKB-SubCell"/>
</dbReference>
<comment type="subunit">
    <text evidence="7">The complex comprises the extracytoplasmic solute receptor protein and the two transmembrane proteins.</text>
</comment>
<evidence type="ECO:0000256" key="5">
    <source>
        <dbReference type="ARBA" id="ARBA00022989"/>
    </source>
</evidence>
<gene>
    <name evidence="9" type="ORF">OQ273_05040</name>
</gene>
<keyword evidence="10" id="KW-1185">Reference proteome</keyword>
<evidence type="ECO:0000256" key="1">
    <source>
        <dbReference type="ARBA" id="ARBA00004651"/>
    </source>
</evidence>
<sequence>MAESPTVDEQPATFFSKTVRVFGWSVLAVMVVFLVNNFLSHGAGWPGAGAPLDGETTASGLVQLLLYPLAIVAALVLVMQTRAMSLRADGKRIARINTFLIRAAFWCVLIVGVGDAIVSFMRIEGLLEAYFGKELTSQLGRSQFRGIYFHMPLLALGVIIACFTRTLGFPWLALLIVIAELGIVFMRFIFSYEQAFMADLVRFWYGALFLFASAYTLQEEGHVRVDVFYAAFKDRTKAVVNAVGTLTMGLVFCWTILIVGMGQKTSIINSPVFNFEVTQAGFGMYVKYMMAAFLGIFAISMMIQFVSYLLEAIADYRGEPGHVDHEPVVQ</sequence>
<evidence type="ECO:0000256" key="6">
    <source>
        <dbReference type="ARBA" id="ARBA00023136"/>
    </source>
</evidence>